<dbReference type="AlphaFoldDB" id="A0A0F9JF43"/>
<sequence>MSKGFKSENIIIAGDSAGGNLALSSIYKLREEEISLPAAVITLSSSTDLTEESKTFYENVETDAIASGGILWCVPAYLAGKDPYNPLISPLFGDLKNFPPLLLQVSKSEILYDHSTRLFDRAKKANVNVTLQEWDDMPHVFQLNDDKLPEARESLKNIGDFVKNVFKEE</sequence>
<dbReference type="GO" id="GO:0004806">
    <property type="term" value="F:triacylglycerol lipase activity"/>
    <property type="evidence" value="ECO:0007669"/>
    <property type="project" value="TreeGrafter"/>
</dbReference>
<gene>
    <name evidence="4" type="ORF">LCGC14_1764250</name>
</gene>
<dbReference type="EMBL" id="LAZR01016454">
    <property type="protein sequence ID" value="KKM04436.1"/>
    <property type="molecule type" value="Genomic_DNA"/>
</dbReference>
<dbReference type="InterPro" id="IPR029058">
    <property type="entry name" value="AB_hydrolase_fold"/>
</dbReference>
<dbReference type="Pfam" id="PF07859">
    <property type="entry name" value="Abhydrolase_3"/>
    <property type="match status" value="1"/>
</dbReference>
<comment type="similarity">
    <text evidence="1">Belongs to the 'GDXG' lipolytic enzyme family.</text>
</comment>
<accession>A0A0F9JF43</accession>
<dbReference type="InterPro" id="IPR013094">
    <property type="entry name" value="AB_hydrolase_3"/>
</dbReference>
<protein>
    <recommendedName>
        <fullName evidence="3">Alpha/beta hydrolase fold-3 domain-containing protein</fullName>
    </recommendedName>
</protein>
<dbReference type="PANTHER" id="PTHR48081:SF30">
    <property type="entry name" value="ACETYL-HYDROLASE LIPR-RELATED"/>
    <property type="match status" value="1"/>
</dbReference>
<dbReference type="SUPFAM" id="SSF53474">
    <property type="entry name" value="alpha/beta-Hydrolases"/>
    <property type="match status" value="1"/>
</dbReference>
<keyword evidence="2" id="KW-0378">Hydrolase</keyword>
<proteinExistence type="inferred from homology"/>
<evidence type="ECO:0000256" key="1">
    <source>
        <dbReference type="ARBA" id="ARBA00010515"/>
    </source>
</evidence>
<comment type="caution">
    <text evidence="4">The sequence shown here is derived from an EMBL/GenBank/DDBJ whole genome shotgun (WGS) entry which is preliminary data.</text>
</comment>
<name>A0A0F9JF43_9ZZZZ</name>
<evidence type="ECO:0000256" key="2">
    <source>
        <dbReference type="ARBA" id="ARBA00022801"/>
    </source>
</evidence>
<feature type="domain" description="Alpha/beta hydrolase fold-3" evidence="3">
    <location>
        <begin position="3"/>
        <end position="142"/>
    </location>
</feature>
<dbReference type="PANTHER" id="PTHR48081">
    <property type="entry name" value="AB HYDROLASE SUPERFAMILY PROTEIN C4A8.06C"/>
    <property type="match status" value="1"/>
</dbReference>
<organism evidence="4">
    <name type="scientific">marine sediment metagenome</name>
    <dbReference type="NCBI Taxonomy" id="412755"/>
    <lineage>
        <taxon>unclassified sequences</taxon>
        <taxon>metagenomes</taxon>
        <taxon>ecological metagenomes</taxon>
    </lineage>
</organism>
<evidence type="ECO:0000313" key="4">
    <source>
        <dbReference type="EMBL" id="KKM04436.1"/>
    </source>
</evidence>
<reference evidence="4" key="1">
    <citation type="journal article" date="2015" name="Nature">
        <title>Complex archaea that bridge the gap between prokaryotes and eukaryotes.</title>
        <authorList>
            <person name="Spang A."/>
            <person name="Saw J.H."/>
            <person name="Jorgensen S.L."/>
            <person name="Zaremba-Niedzwiedzka K."/>
            <person name="Martijn J."/>
            <person name="Lind A.E."/>
            <person name="van Eijk R."/>
            <person name="Schleper C."/>
            <person name="Guy L."/>
            <person name="Ettema T.J."/>
        </authorList>
    </citation>
    <scope>NUCLEOTIDE SEQUENCE</scope>
</reference>
<evidence type="ECO:0000259" key="3">
    <source>
        <dbReference type="Pfam" id="PF07859"/>
    </source>
</evidence>
<dbReference type="InterPro" id="IPR033140">
    <property type="entry name" value="Lipase_GDXG_put_SER_AS"/>
</dbReference>
<dbReference type="PROSITE" id="PS01174">
    <property type="entry name" value="LIPASE_GDXG_SER"/>
    <property type="match status" value="1"/>
</dbReference>
<dbReference type="Gene3D" id="3.40.50.1820">
    <property type="entry name" value="alpha/beta hydrolase"/>
    <property type="match status" value="1"/>
</dbReference>
<dbReference type="InterPro" id="IPR050300">
    <property type="entry name" value="GDXG_lipolytic_enzyme"/>
</dbReference>